<feature type="compositionally biased region" description="Low complexity" evidence="1">
    <location>
        <begin position="63"/>
        <end position="77"/>
    </location>
</feature>
<name>A0A9P3GPH1_9APHY</name>
<keyword evidence="3" id="KW-1185">Reference proteome</keyword>
<evidence type="ECO:0000256" key="1">
    <source>
        <dbReference type="SAM" id="MobiDB-lite"/>
    </source>
</evidence>
<dbReference type="OrthoDB" id="2797114at2759"/>
<dbReference type="Proteomes" id="UP000703269">
    <property type="component" value="Unassembled WGS sequence"/>
</dbReference>
<organism evidence="2 3">
    <name type="scientific">Phanerochaete sordida</name>
    <dbReference type="NCBI Taxonomy" id="48140"/>
    <lineage>
        <taxon>Eukaryota</taxon>
        <taxon>Fungi</taxon>
        <taxon>Dikarya</taxon>
        <taxon>Basidiomycota</taxon>
        <taxon>Agaricomycotina</taxon>
        <taxon>Agaricomycetes</taxon>
        <taxon>Polyporales</taxon>
        <taxon>Phanerochaetaceae</taxon>
        <taxon>Phanerochaete</taxon>
    </lineage>
</organism>
<accession>A0A9P3GPH1</accession>
<evidence type="ECO:0000313" key="2">
    <source>
        <dbReference type="EMBL" id="GJE98476.1"/>
    </source>
</evidence>
<feature type="compositionally biased region" description="Basic residues" evidence="1">
    <location>
        <begin position="92"/>
        <end position="102"/>
    </location>
</feature>
<feature type="region of interest" description="Disordered" evidence="1">
    <location>
        <begin position="57"/>
        <end position="133"/>
    </location>
</feature>
<dbReference type="EMBL" id="BPQB01000088">
    <property type="protein sequence ID" value="GJE98476.1"/>
    <property type="molecule type" value="Genomic_DNA"/>
</dbReference>
<dbReference type="AlphaFoldDB" id="A0A9P3GPH1"/>
<sequence>MVSTRRRNYDSVIITKAALPELVRAAMEEEAVRVFDDEDEDELDGWDLELPEDAAAYDAMYAPLSPSSSTPTSRTSSPVPPPQTTSNPSSGTKRKASGKKRSKSENDKARDKKKSKAKRQRKAEAQQQQPPHLYEPSAYALAQAADVHPITTAGSTASLSVCKTGWIGKRRKVEAVDPDLATHIAQGRELIKWDGTTTHPLVSKDGYKLALLARKPNDPTWDASMVELAKALEDAQGKMNFGAMRVDRRGNFNTIAAGVSYGGGQKCPGNLKHTVQNRRVVEELLQNPHMKRMVGYTRSMFRIHFPEMYDEYSKNLQSLHADNPLLRPLFAGSPWPAVSINFPPNAYTHIHTDAGNKPNGLCPIYCLGDFDYTKGGHLVLPDLNVVIEFPPGALIFIPSATLRHGNIAVRPGETRTSWTQYAAGGLFRWTEYGNMSWASLVAKSTKRRDAELAKRSTRWQEGLKLFPKFSLNEEDV</sequence>
<feature type="compositionally biased region" description="Basic residues" evidence="1">
    <location>
        <begin position="111"/>
        <end position="121"/>
    </location>
</feature>
<comment type="caution">
    <text evidence="2">The sequence shown here is derived from an EMBL/GenBank/DDBJ whole genome shotgun (WGS) entry which is preliminary data.</text>
</comment>
<dbReference type="Gene3D" id="3.60.130.30">
    <property type="match status" value="1"/>
</dbReference>
<proteinExistence type="predicted"/>
<gene>
    <name evidence="2" type="ORF">PsYK624_147080</name>
</gene>
<reference evidence="2 3" key="1">
    <citation type="submission" date="2021-08" db="EMBL/GenBank/DDBJ databases">
        <title>Draft Genome Sequence of Phanerochaete sordida strain YK-624.</title>
        <authorList>
            <person name="Mori T."/>
            <person name="Dohra H."/>
            <person name="Suzuki T."/>
            <person name="Kawagishi H."/>
            <person name="Hirai H."/>
        </authorList>
    </citation>
    <scope>NUCLEOTIDE SEQUENCE [LARGE SCALE GENOMIC DNA]</scope>
    <source>
        <strain evidence="2 3">YK-624</strain>
    </source>
</reference>
<protein>
    <submittedName>
        <fullName evidence="2">Uncharacterized protein</fullName>
    </submittedName>
</protein>
<evidence type="ECO:0000313" key="3">
    <source>
        <dbReference type="Proteomes" id="UP000703269"/>
    </source>
</evidence>